<accession>A0A5A8F8W1</accession>
<dbReference type="Proteomes" id="UP000322876">
    <property type="component" value="Unassembled WGS sequence"/>
</dbReference>
<sequence>MKQGIKIINFKEMYEFLVFLLVKAYPEIHKDKIIDELNDYTIIGICNCISNENDYLYDNICGSFYLKSLSDKKGVFESDDCVLFNSNIGLFIFHTNEKGHLKECEFFYRAEYYPVFFLDIVKKFTSKSYFEIILKCLGYNNVKYRNLDYLKNEFRISDIDVIDVE</sequence>
<evidence type="ECO:0000313" key="1">
    <source>
        <dbReference type="EMBL" id="KAA0259351.1"/>
    </source>
</evidence>
<dbReference type="RefSeq" id="WP_149265172.1">
    <property type="nucleotide sequence ID" value="NZ_VFJB01000001.1"/>
</dbReference>
<comment type="caution">
    <text evidence="1">The sequence shown here is derived from an EMBL/GenBank/DDBJ whole genome shotgun (WGS) entry which is preliminary data.</text>
</comment>
<dbReference type="OrthoDB" id="9831372at2"/>
<gene>
    <name evidence="1" type="ORF">FHQ18_00295</name>
</gene>
<reference evidence="1 2" key="1">
    <citation type="submission" date="2019-06" db="EMBL/GenBank/DDBJ databases">
        <title>Genomic insights into carbon and energy metabolism of Deferribacter autotrophicus revealed new metabolic traits in the phylum Deferribacteres.</title>
        <authorList>
            <person name="Slobodkin A.I."/>
            <person name="Slobodkina G.B."/>
            <person name="Allioux M."/>
            <person name="Alain K."/>
            <person name="Jebbar M."/>
            <person name="Shadrin V."/>
            <person name="Kublanov I.V."/>
            <person name="Toshchakov S.V."/>
            <person name="Bonch-Osmolovskaya E.A."/>
        </authorList>
    </citation>
    <scope>NUCLEOTIDE SEQUENCE [LARGE SCALE GENOMIC DNA]</scope>
    <source>
        <strain evidence="1 2">SL50</strain>
    </source>
</reference>
<dbReference type="AlphaFoldDB" id="A0A5A8F8W1"/>
<keyword evidence="2" id="KW-1185">Reference proteome</keyword>
<dbReference type="EMBL" id="VFJB01000001">
    <property type="protein sequence ID" value="KAA0259351.1"/>
    <property type="molecule type" value="Genomic_DNA"/>
</dbReference>
<organism evidence="1 2">
    <name type="scientific">Deferribacter autotrophicus</name>
    <dbReference type="NCBI Taxonomy" id="500465"/>
    <lineage>
        <taxon>Bacteria</taxon>
        <taxon>Pseudomonadati</taxon>
        <taxon>Deferribacterota</taxon>
        <taxon>Deferribacteres</taxon>
        <taxon>Deferribacterales</taxon>
        <taxon>Deferribacteraceae</taxon>
        <taxon>Deferribacter</taxon>
    </lineage>
</organism>
<evidence type="ECO:0000313" key="2">
    <source>
        <dbReference type="Proteomes" id="UP000322876"/>
    </source>
</evidence>
<protein>
    <submittedName>
        <fullName evidence="1">Uncharacterized protein</fullName>
    </submittedName>
</protein>
<proteinExistence type="predicted"/>
<name>A0A5A8F8W1_9BACT</name>